<accession>A0A0F9Q4W0</accession>
<evidence type="ECO:0008006" key="2">
    <source>
        <dbReference type="Google" id="ProtNLM"/>
    </source>
</evidence>
<organism evidence="1">
    <name type="scientific">marine sediment metagenome</name>
    <dbReference type="NCBI Taxonomy" id="412755"/>
    <lineage>
        <taxon>unclassified sequences</taxon>
        <taxon>metagenomes</taxon>
        <taxon>ecological metagenomes</taxon>
    </lineage>
</organism>
<comment type="caution">
    <text evidence="1">The sequence shown here is derived from an EMBL/GenBank/DDBJ whole genome shotgun (WGS) entry which is preliminary data.</text>
</comment>
<gene>
    <name evidence="1" type="ORF">LCGC14_1058180</name>
</gene>
<evidence type="ECO:0000313" key="1">
    <source>
        <dbReference type="EMBL" id="KKN08286.1"/>
    </source>
</evidence>
<dbReference type="EMBL" id="LAZR01004473">
    <property type="protein sequence ID" value="KKN08286.1"/>
    <property type="molecule type" value="Genomic_DNA"/>
</dbReference>
<reference evidence="1" key="1">
    <citation type="journal article" date="2015" name="Nature">
        <title>Complex archaea that bridge the gap between prokaryotes and eukaryotes.</title>
        <authorList>
            <person name="Spang A."/>
            <person name="Saw J.H."/>
            <person name="Jorgensen S.L."/>
            <person name="Zaremba-Niedzwiedzka K."/>
            <person name="Martijn J."/>
            <person name="Lind A.E."/>
            <person name="van Eijk R."/>
            <person name="Schleper C."/>
            <person name="Guy L."/>
            <person name="Ettema T.J."/>
        </authorList>
    </citation>
    <scope>NUCLEOTIDE SEQUENCE</scope>
</reference>
<protein>
    <recommendedName>
        <fullName evidence="2">Histidine phosphatase family protein</fullName>
    </recommendedName>
</protein>
<dbReference type="AlphaFoldDB" id="A0A0F9Q4W0"/>
<proteinExistence type="predicted"/>
<name>A0A0F9Q4W0_9ZZZZ</name>
<sequence>MSEKFTKKIWEENTWTNQATNIIEGLGKFPAHSKIIIIMRHSQRHELTLVNVDDYGINHFS</sequence>